<dbReference type="PANTHER" id="PTHR35271:SF1">
    <property type="entry name" value="ABC TRANSPORTER, SUBSTRATE-BINDING LIPOPROTEIN"/>
    <property type="match status" value="1"/>
</dbReference>
<name>A0A4R1QZB7_HYDET</name>
<feature type="transmembrane region" description="Helical" evidence="1">
    <location>
        <begin position="12"/>
        <end position="34"/>
    </location>
</feature>
<evidence type="ECO:0000313" key="2">
    <source>
        <dbReference type="EMBL" id="TCL58331.1"/>
    </source>
</evidence>
<dbReference type="Proteomes" id="UP000295008">
    <property type="component" value="Unassembled WGS sequence"/>
</dbReference>
<accession>A0A4R1QZB7</accession>
<keyword evidence="1" id="KW-0812">Transmembrane</keyword>
<comment type="caution">
    <text evidence="2">The sequence shown here is derived from an EMBL/GenBank/DDBJ whole genome shotgun (WGS) entry which is preliminary data.</text>
</comment>
<dbReference type="InterPro" id="IPR007487">
    <property type="entry name" value="ABC_transpt-TYRBP-like"/>
</dbReference>
<reference evidence="2 3" key="1">
    <citation type="submission" date="2019-03" db="EMBL/GenBank/DDBJ databases">
        <title>Genomic Encyclopedia of Type Strains, Phase IV (KMG-IV): sequencing the most valuable type-strain genomes for metagenomic binning, comparative biology and taxonomic classification.</title>
        <authorList>
            <person name="Goeker M."/>
        </authorList>
    </citation>
    <scope>NUCLEOTIDE SEQUENCE [LARGE SCALE GENOMIC DNA]</scope>
    <source>
        <strain evidence="2 3">LX-B</strain>
    </source>
</reference>
<keyword evidence="1" id="KW-0472">Membrane</keyword>
<dbReference type="AlphaFoldDB" id="A0A4R1QZB7"/>
<gene>
    <name evidence="2" type="ORF">EDC14_104224</name>
</gene>
<evidence type="ECO:0000313" key="3">
    <source>
        <dbReference type="Proteomes" id="UP000295008"/>
    </source>
</evidence>
<evidence type="ECO:0000256" key="1">
    <source>
        <dbReference type="SAM" id="Phobius"/>
    </source>
</evidence>
<protein>
    <submittedName>
        <fullName evidence="2">ABC-type uncharacterized transport system substrate-binding protein</fullName>
    </submittedName>
</protein>
<dbReference type="Pfam" id="PF04392">
    <property type="entry name" value="ABC_sub_bind"/>
    <property type="match status" value="1"/>
</dbReference>
<dbReference type="Gene3D" id="3.40.50.2300">
    <property type="match status" value="2"/>
</dbReference>
<dbReference type="OrthoDB" id="9776955at2"/>
<sequence length="329" mass="35703">MSALTVSRKKVLVCLSLFALLCLLGLVGYLLFLLDSPRSGPARIGIALSPTPANLRFVKGLRGILAKQGYSKSANPRFLIRGYNDAAGARRALSRFRRSGVAMLVIAGDDSIIDLARTGGSQPVVLGFADNPVRGPVQRRIETAEMITGVSYFPPYERTLELSRRVIGDYAELTVLLAAEEPWPDLDRFQTAARKLGIAVRPVRTSLAGVSRTIAGLRGKTALLYLPAQSLWIANRRLIGSALENAGLPAVGNNLAFRDLAVLTDYAEPETMGEIAGQIIIKIQHGAIPRYMPAELSADYKLAVNLRLLSRCGLPIHEDVLSYANEVIR</sequence>
<dbReference type="PANTHER" id="PTHR35271">
    <property type="entry name" value="ABC TRANSPORTER, SUBSTRATE-BINDING LIPOPROTEIN-RELATED"/>
    <property type="match status" value="1"/>
</dbReference>
<organism evidence="2 3">
    <name type="scientific">Hydrogenispora ethanolica</name>
    <dbReference type="NCBI Taxonomy" id="1082276"/>
    <lineage>
        <taxon>Bacteria</taxon>
        <taxon>Bacillati</taxon>
        <taxon>Bacillota</taxon>
        <taxon>Hydrogenispora</taxon>
    </lineage>
</organism>
<keyword evidence="1" id="KW-1133">Transmembrane helix</keyword>
<proteinExistence type="predicted"/>
<keyword evidence="3" id="KW-1185">Reference proteome</keyword>
<dbReference type="EMBL" id="SLUN01000042">
    <property type="protein sequence ID" value="TCL58331.1"/>
    <property type="molecule type" value="Genomic_DNA"/>
</dbReference>